<comment type="caution">
    <text evidence="1">The sequence shown here is derived from an EMBL/GenBank/DDBJ whole genome shotgun (WGS) entry which is preliminary data.</text>
</comment>
<evidence type="ECO:0000313" key="1">
    <source>
        <dbReference type="EMBL" id="GIY05078.1"/>
    </source>
</evidence>
<name>A0AAV4Q546_CAEEX</name>
<evidence type="ECO:0000313" key="2">
    <source>
        <dbReference type="Proteomes" id="UP001054945"/>
    </source>
</evidence>
<keyword evidence="2" id="KW-1185">Reference proteome</keyword>
<sequence>MRNTQNDSEFDAHCRRDGKLYSITNTRLPWAIDFQFPILAPEAKLVERESQGGILLKSIVLPGTFLEFHTVIRPDWSPAAKKERPFQSL</sequence>
<gene>
    <name evidence="1" type="ORF">CEXT_168201</name>
</gene>
<protein>
    <submittedName>
        <fullName evidence="1">Uncharacterized protein</fullName>
    </submittedName>
</protein>
<organism evidence="1 2">
    <name type="scientific">Caerostris extrusa</name>
    <name type="common">Bark spider</name>
    <name type="synonym">Caerostris bankana</name>
    <dbReference type="NCBI Taxonomy" id="172846"/>
    <lineage>
        <taxon>Eukaryota</taxon>
        <taxon>Metazoa</taxon>
        <taxon>Ecdysozoa</taxon>
        <taxon>Arthropoda</taxon>
        <taxon>Chelicerata</taxon>
        <taxon>Arachnida</taxon>
        <taxon>Araneae</taxon>
        <taxon>Araneomorphae</taxon>
        <taxon>Entelegynae</taxon>
        <taxon>Araneoidea</taxon>
        <taxon>Araneidae</taxon>
        <taxon>Caerostris</taxon>
    </lineage>
</organism>
<reference evidence="1 2" key="1">
    <citation type="submission" date="2021-06" db="EMBL/GenBank/DDBJ databases">
        <title>Caerostris extrusa draft genome.</title>
        <authorList>
            <person name="Kono N."/>
            <person name="Arakawa K."/>
        </authorList>
    </citation>
    <scope>NUCLEOTIDE SEQUENCE [LARGE SCALE GENOMIC DNA]</scope>
</reference>
<dbReference type="AlphaFoldDB" id="A0AAV4Q546"/>
<accession>A0AAV4Q546</accession>
<proteinExistence type="predicted"/>
<dbReference type="EMBL" id="BPLR01005800">
    <property type="protein sequence ID" value="GIY05078.1"/>
    <property type="molecule type" value="Genomic_DNA"/>
</dbReference>
<dbReference type="Proteomes" id="UP001054945">
    <property type="component" value="Unassembled WGS sequence"/>
</dbReference>